<evidence type="ECO:0000313" key="1">
    <source>
        <dbReference type="EMBL" id="MQL86207.1"/>
    </source>
</evidence>
<protein>
    <submittedName>
        <fullName evidence="1">Uncharacterized protein</fullName>
    </submittedName>
</protein>
<dbReference type="Proteomes" id="UP000652761">
    <property type="component" value="Unassembled WGS sequence"/>
</dbReference>
<organism evidence="1 2">
    <name type="scientific">Colocasia esculenta</name>
    <name type="common">Wild taro</name>
    <name type="synonym">Arum esculentum</name>
    <dbReference type="NCBI Taxonomy" id="4460"/>
    <lineage>
        <taxon>Eukaryota</taxon>
        <taxon>Viridiplantae</taxon>
        <taxon>Streptophyta</taxon>
        <taxon>Embryophyta</taxon>
        <taxon>Tracheophyta</taxon>
        <taxon>Spermatophyta</taxon>
        <taxon>Magnoliopsida</taxon>
        <taxon>Liliopsida</taxon>
        <taxon>Araceae</taxon>
        <taxon>Aroideae</taxon>
        <taxon>Colocasieae</taxon>
        <taxon>Colocasia</taxon>
    </lineage>
</organism>
<sequence>MVTSSVRSPRFCVSQARECLGLIPVLVYRRGLCRLPEHPHSYVELCVRLRERRQWDSDLSFPTEPVTCEAHPYSVQFPLYFYGLVNGIHCEASARSREAESGQAHY</sequence>
<dbReference type="EMBL" id="NMUH01000883">
    <property type="protein sequence ID" value="MQL86207.1"/>
    <property type="molecule type" value="Genomic_DNA"/>
</dbReference>
<comment type="caution">
    <text evidence="1">The sequence shown here is derived from an EMBL/GenBank/DDBJ whole genome shotgun (WGS) entry which is preliminary data.</text>
</comment>
<accession>A0A843UUQ0</accession>
<proteinExistence type="predicted"/>
<keyword evidence="2" id="KW-1185">Reference proteome</keyword>
<reference evidence="1" key="1">
    <citation type="submission" date="2017-07" db="EMBL/GenBank/DDBJ databases">
        <title>Taro Niue Genome Assembly and Annotation.</title>
        <authorList>
            <person name="Atibalentja N."/>
            <person name="Keating K."/>
            <person name="Fields C.J."/>
        </authorList>
    </citation>
    <scope>NUCLEOTIDE SEQUENCE</scope>
    <source>
        <strain evidence="1">Niue_2</strain>
        <tissue evidence="1">Leaf</tissue>
    </source>
</reference>
<dbReference type="AlphaFoldDB" id="A0A843UUQ0"/>
<evidence type="ECO:0000313" key="2">
    <source>
        <dbReference type="Proteomes" id="UP000652761"/>
    </source>
</evidence>
<name>A0A843UUQ0_COLES</name>
<gene>
    <name evidence="1" type="ORF">Taro_018734</name>
</gene>